<reference evidence="1" key="1">
    <citation type="submission" date="2021-07" db="EMBL/GenBank/DDBJ databases">
        <title>Neiella marina sp. nov., isolated from the intestinal content of sea cucumber Apostichopus japonicus.</title>
        <authorList>
            <person name="Bai X."/>
        </authorList>
    </citation>
    <scope>NUCLEOTIDE SEQUENCE</scope>
    <source>
        <strain evidence="1">126</strain>
    </source>
</reference>
<proteinExistence type="predicted"/>
<evidence type="ECO:0000313" key="2">
    <source>
        <dbReference type="Proteomes" id="UP001166251"/>
    </source>
</evidence>
<gene>
    <name evidence="1" type="ORF">K0504_00185</name>
</gene>
<evidence type="ECO:0008006" key="3">
    <source>
        <dbReference type="Google" id="ProtNLM"/>
    </source>
</evidence>
<accession>A0ABS7EAV0</accession>
<name>A0ABS7EAV0_9GAMM</name>
<comment type="caution">
    <text evidence="1">The sequence shown here is derived from an EMBL/GenBank/DDBJ whole genome shotgun (WGS) entry which is preliminary data.</text>
</comment>
<dbReference type="RefSeq" id="WP_220102129.1">
    <property type="nucleotide sequence ID" value="NZ_JAHZSS010000001.1"/>
</dbReference>
<organism evidence="1 2">
    <name type="scientific">Neiella holothuriorum</name>
    <dbReference type="NCBI Taxonomy" id="2870530"/>
    <lineage>
        <taxon>Bacteria</taxon>
        <taxon>Pseudomonadati</taxon>
        <taxon>Pseudomonadota</taxon>
        <taxon>Gammaproteobacteria</taxon>
        <taxon>Alteromonadales</taxon>
        <taxon>Echinimonadaceae</taxon>
        <taxon>Neiella</taxon>
    </lineage>
</organism>
<protein>
    <recommendedName>
        <fullName evidence="3">MSHA biogenesis protein MshK</fullName>
    </recommendedName>
</protein>
<dbReference type="EMBL" id="JAHZSS010000001">
    <property type="protein sequence ID" value="MBW8189436.1"/>
    <property type="molecule type" value="Genomic_DNA"/>
</dbReference>
<sequence length="104" mass="11320">MIVTASLMLLSTNLTAEQTKLVDPTRPANYQRSASANDGFSALKLQQVVASSTRKFAVIDGQKVTAGQQVGEYKIIDIQPKHVVLQQSDGSQVTLTLFTNIKQQ</sequence>
<evidence type="ECO:0000313" key="1">
    <source>
        <dbReference type="EMBL" id="MBW8189436.1"/>
    </source>
</evidence>
<dbReference type="Proteomes" id="UP001166251">
    <property type="component" value="Unassembled WGS sequence"/>
</dbReference>
<keyword evidence="2" id="KW-1185">Reference proteome</keyword>